<evidence type="ECO:0000313" key="7">
    <source>
        <dbReference type="Proteomes" id="UP000186817"/>
    </source>
</evidence>
<dbReference type="SUPFAM" id="SSF81321">
    <property type="entry name" value="Family A G protein-coupled receptor-like"/>
    <property type="match status" value="1"/>
</dbReference>
<comment type="caution">
    <text evidence="6">The sequence shown here is derived from an EMBL/GenBank/DDBJ whole genome shotgun (WGS) entry which is preliminary data.</text>
</comment>
<keyword evidence="7" id="KW-1185">Reference proteome</keyword>
<keyword evidence="3" id="KW-0812">Transmembrane</keyword>
<name>A0A1Q9DNV6_SYMMI</name>
<dbReference type="AlphaFoldDB" id="A0A1Q9DNV6"/>
<evidence type="ECO:0000256" key="1">
    <source>
        <dbReference type="ARBA" id="ARBA00004141"/>
    </source>
</evidence>
<comment type="subcellular location">
    <subcellularLocation>
        <location evidence="1">Membrane</location>
        <topology evidence="1">Multi-pass membrane protein</topology>
    </subcellularLocation>
</comment>
<dbReference type="OrthoDB" id="409999at2759"/>
<comment type="similarity">
    <text evidence="2">Belongs to the archaeal/bacterial/fungal opsin family.</text>
</comment>
<evidence type="ECO:0000256" key="2">
    <source>
        <dbReference type="ARBA" id="ARBA00008130"/>
    </source>
</evidence>
<dbReference type="EMBL" id="LSRX01000453">
    <property type="protein sequence ID" value="OLP96820.1"/>
    <property type="molecule type" value="Genomic_DNA"/>
</dbReference>
<evidence type="ECO:0000256" key="3">
    <source>
        <dbReference type="ARBA" id="ARBA00022692"/>
    </source>
</evidence>
<dbReference type="Proteomes" id="UP000186817">
    <property type="component" value="Unassembled WGS sequence"/>
</dbReference>
<proteinExistence type="inferred from homology"/>
<accession>A0A1Q9DNV6</accession>
<evidence type="ECO:0000256" key="5">
    <source>
        <dbReference type="ARBA" id="ARBA00023136"/>
    </source>
</evidence>
<dbReference type="InterPro" id="IPR001425">
    <property type="entry name" value="Arc/bac/fun_rhodopsins"/>
</dbReference>
<keyword evidence="4" id="KW-1133">Transmembrane helix</keyword>
<dbReference type="GO" id="GO:0016020">
    <property type="term" value="C:membrane"/>
    <property type="evidence" value="ECO:0007669"/>
    <property type="project" value="UniProtKB-SubCell"/>
</dbReference>
<evidence type="ECO:0000313" key="6">
    <source>
        <dbReference type="EMBL" id="OLP96820.1"/>
    </source>
</evidence>
<gene>
    <name evidence="6" type="ORF">AK812_SmicGene20898</name>
</gene>
<dbReference type="Gene3D" id="1.20.1070.10">
    <property type="entry name" value="Rhodopsin 7-helix transmembrane proteins"/>
    <property type="match status" value="1"/>
</dbReference>
<dbReference type="SMART" id="SM01021">
    <property type="entry name" value="Bac_rhodopsin"/>
    <property type="match status" value="1"/>
</dbReference>
<sequence length="304" mass="34022">MANAQAGIPPPGEMMSRIWSCWPWTAKSCVILAGLQVVSCLAAHSSWQAGPVYRGTLEDEIQVFSMTRNALIIPMALITLVFGFQVAEMCSSKPRQRALAISRAPMLLFAVKICYYTMLSRGYGLAFQNQRSPDYRPIYVTRWIGWTYAVPTVLFMNLYPLMDSHPMLEVLVRIFPQLAASATYCWTCALGSVLYDPWMGWFLTVLGCVAYAAVVADEVVYLTEHIRTTSQPTLKGASVFVKEAMFVAYTVIFLLGNMGFISSYSCQLFYSVTDISHLAVLSSLLFVYWNLDDPKLTATADHRD</sequence>
<organism evidence="6 7">
    <name type="scientific">Symbiodinium microadriaticum</name>
    <name type="common">Dinoflagellate</name>
    <name type="synonym">Zooxanthella microadriatica</name>
    <dbReference type="NCBI Taxonomy" id="2951"/>
    <lineage>
        <taxon>Eukaryota</taxon>
        <taxon>Sar</taxon>
        <taxon>Alveolata</taxon>
        <taxon>Dinophyceae</taxon>
        <taxon>Suessiales</taxon>
        <taxon>Symbiodiniaceae</taxon>
        <taxon>Symbiodinium</taxon>
    </lineage>
</organism>
<keyword evidence="5" id="KW-0472">Membrane</keyword>
<reference evidence="6 7" key="1">
    <citation type="submission" date="2016-02" db="EMBL/GenBank/DDBJ databases">
        <title>Genome analysis of coral dinoflagellate symbionts highlights evolutionary adaptations to a symbiotic lifestyle.</title>
        <authorList>
            <person name="Aranda M."/>
            <person name="Li Y."/>
            <person name="Liew Y.J."/>
            <person name="Baumgarten S."/>
            <person name="Simakov O."/>
            <person name="Wilson M."/>
            <person name="Piel J."/>
            <person name="Ashoor H."/>
            <person name="Bougouffa S."/>
            <person name="Bajic V.B."/>
            <person name="Ryu T."/>
            <person name="Ravasi T."/>
            <person name="Bayer T."/>
            <person name="Micklem G."/>
            <person name="Kim H."/>
            <person name="Bhak J."/>
            <person name="Lajeunesse T.C."/>
            <person name="Voolstra C.R."/>
        </authorList>
    </citation>
    <scope>NUCLEOTIDE SEQUENCE [LARGE SCALE GENOMIC DNA]</scope>
    <source>
        <strain evidence="6 7">CCMP2467</strain>
    </source>
</reference>
<evidence type="ECO:0000256" key="4">
    <source>
        <dbReference type="ARBA" id="ARBA00022989"/>
    </source>
</evidence>
<protein>
    <submittedName>
        <fullName evidence="6">Uncharacterized protein</fullName>
    </submittedName>
</protein>